<name>S6EI63_9CLOT</name>
<dbReference type="Proteomes" id="UP000190476">
    <property type="component" value="Chromosome I"/>
</dbReference>
<dbReference type="OrthoDB" id="9814973at2"/>
<evidence type="ECO:0000313" key="3">
    <source>
        <dbReference type="EMBL" id="SLK13402.1"/>
    </source>
</evidence>
<dbReference type="EMBL" id="LT799839">
    <property type="protein sequence ID" value="SLK13402.1"/>
    <property type="molecule type" value="Genomic_DNA"/>
</dbReference>
<evidence type="ECO:0000256" key="1">
    <source>
        <dbReference type="SAM" id="Coils"/>
    </source>
</evidence>
<dbReference type="AlphaFoldDB" id="S6EI63"/>
<dbReference type="STRING" id="1351755.CCH01_04790"/>
<gene>
    <name evidence="3" type="ORF">CCH01_04790</name>
</gene>
<dbReference type="GO" id="GO:0016758">
    <property type="term" value="F:hexosyltransferase activity"/>
    <property type="evidence" value="ECO:0007669"/>
    <property type="project" value="InterPro"/>
</dbReference>
<feature type="domain" description="Glycosyl transferase family 28 C-terminal" evidence="2">
    <location>
        <begin position="1"/>
        <end position="157"/>
    </location>
</feature>
<sequence>MIFVTVGTHEQDFSRLIKKVDNLIDEKKIIEPIFMQIGYTKYIPKNCDYKEMITSEEMIYYTKNSRIIITHGGPGSIFLPFQFNKIPIVVPRQKKYGEHVDDHQVYFTKKLEMKKKIIAIYDINFLDEEINNFLNREKNLNKDYKNATDKFVENFKKECLELIKGDYNGKKWDT</sequence>
<keyword evidence="1" id="KW-0175">Coiled coil</keyword>
<feature type="coiled-coil region" evidence="1">
    <location>
        <begin position="123"/>
        <end position="150"/>
    </location>
</feature>
<evidence type="ECO:0000313" key="4">
    <source>
        <dbReference type="Proteomes" id="UP000190476"/>
    </source>
</evidence>
<dbReference type="InterPro" id="IPR007235">
    <property type="entry name" value="Glyco_trans_28_C"/>
</dbReference>
<proteinExistence type="predicted"/>
<dbReference type="RefSeq" id="WP_021874834.1">
    <property type="nucleotide sequence ID" value="NZ_CBML010000006.1"/>
</dbReference>
<dbReference type="Gene3D" id="3.40.50.2000">
    <property type="entry name" value="Glycogen Phosphorylase B"/>
    <property type="match status" value="1"/>
</dbReference>
<keyword evidence="3" id="KW-0808">Transferase</keyword>
<organism evidence="3 4">
    <name type="scientific">Clostridium chauvoei JF4335</name>
    <dbReference type="NCBI Taxonomy" id="1351755"/>
    <lineage>
        <taxon>Bacteria</taxon>
        <taxon>Bacillati</taxon>
        <taxon>Bacillota</taxon>
        <taxon>Clostridia</taxon>
        <taxon>Eubacteriales</taxon>
        <taxon>Clostridiaceae</taxon>
        <taxon>Clostridium</taxon>
    </lineage>
</organism>
<keyword evidence="4" id="KW-1185">Reference proteome</keyword>
<evidence type="ECO:0000259" key="2">
    <source>
        <dbReference type="Pfam" id="PF04101"/>
    </source>
</evidence>
<dbReference type="Pfam" id="PF04101">
    <property type="entry name" value="Glyco_tran_28_C"/>
    <property type="match status" value="1"/>
</dbReference>
<protein>
    <submittedName>
        <fullName evidence="3">Putative Glycosyltransferase 28 domain containing protein</fullName>
    </submittedName>
</protein>
<reference evidence="4" key="1">
    <citation type="submission" date="2017-03" db="EMBL/GenBank/DDBJ databases">
        <authorList>
            <person name="Falquet L."/>
            <person name="Falquet L."/>
        </authorList>
    </citation>
    <scope>NUCLEOTIDE SEQUENCE [LARGE SCALE GENOMIC DNA]</scope>
</reference>
<accession>S6EI63</accession>